<feature type="transmembrane region" description="Helical" evidence="1">
    <location>
        <begin position="158"/>
        <end position="180"/>
    </location>
</feature>
<evidence type="ECO:0000313" key="3">
    <source>
        <dbReference type="Proteomes" id="UP000464262"/>
    </source>
</evidence>
<reference evidence="2 3" key="1">
    <citation type="submission" date="2020-01" db="EMBL/GenBank/DDBJ databases">
        <title>Whole genome and functional gene identification of agarase of Vibrio HN897.</title>
        <authorList>
            <person name="Liu Y."/>
            <person name="Zhao Z."/>
        </authorList>
    </citation>
    <scope>NUCLEOTIDE SEQUENCE [LARGE SCALE GENOMIC DNA]</scope>
    <source>
        <strain evidence="2 3">HN897</strain>
    </source>
</reference>
<keyword evidence="1" id="KW-0812">Transmembrane</keyword>
<proteinExistence type="predicted"/>
<organism evidence="2 3">
    <name type="scientific">Vibrio astriarenae</name>
    <dbReference type="NCBI Taxonomy" id="1481923"/>
    <lineage>
        <taxon>Bacteria</taxon>
        <taxon>Pseudomonadati</taxon>
        <taxon>Pseudomonadota</taxon>
        <taxon>Gammaproteobacteria</taxon>
        <taxon>Vibrionales</taxon>
        <taxon>Vibrionaceae</taxon>
        <taxon>Vibrio</taxon>
    </lineage>
</organism>
<accession>A0A7Z2T672</accession>
<dbReference type="KEGG" id="vas:GT360_15775"/>
<keyword evidence="1" id="KW-0472">Membrane</keyword>
<dbReference type="Proteomes" id="UP000464262">
    <property type="component" value="Chromosome 2"/>
</dbReference>
<keyword evidence="1" id="KW-1133">Transmembrane helix</keyword>
<feature type="transmembrane region" description="Helical" evidence="1">
    <location>
        <begin position="47"/>
        <end position="65"/>
    </location>
</feature>
<evidence type="ECO:0000256" key="1">
    <source>
        <dbReference type="SAM" id="Phobius"/>
    </source>
</evidence>
<dbReference type="EMBL" id="CP047476">
    <property type="protein sequence ID" value="QIA65020.1"/>
    <property type="molecule type" value="Genomic_DNA"/>
</dbReference>
<keyword evidence="3" id="KW-1185">Reference proteome</keyword>
<evidence type="ECO:0000313" key="2">
    <source>
        <dbReference type="EMBL" id="QIA65020.1"/>
    </source>
</evidence>
<sequence>MSMQEYKLGSKYRYLLYFGLAFMVLMLVPALYIVVNPEGSSNSRVDNVIFSALSFIYLIFIAVMFKSLRDFSSNHVAVDQDGIWYLHLGKSKGLIPWNRICRVKERAGSQRLDLVDINDDILIKVSYQLEGFRALKAFIVDHIDMDFKVDNVSSSKNVLYHVGYVLSFLAILAGCFWLLMQQRGDAIWLMIMGLFMFLFCLYEYLTTSTGFKIDQDTLVITYPHTQRLISLKKIKDVYVREYSLKGNFHYEVCISLNRIAKPFVLRNVGMGSIELCELLKASIELSNNR</sequence>
<feature type="transmembrane region" description="Helical" evidence="1">
    <location>
        <begin position="186"/>
        <end position="205"/>
    </location>
</feature>
<gene>
    <name evidence="2" type="ORF">GT360_15775</name>
</gene>
<dbReference type="RefSeq" id="WP_164649919.1">
    <property type="nucleotide sequence ID" value="NZ_CP047476.1"/>
</dbReference>
<name>A0A7Z2T672_9VIBR</name>
<protein>
    <submittedName>
        <fullName evidence="2">Uncharacterized protein</fullName>
    </submittedName>
</protein>
<dbReference type="AlphaFoldDB" id="A0A7Z2T672"/>
<feature type="transmembrane region" description="Helical" evidence="1">
    <location>
        <begin position="12"/>
        <end position="35"/>
    </location>
</feature>